<reference evidence="2 3" key="1">
    <citation type="submission" date="2023-07" db="EMBL/GenBank/DDBJ databases">
        <title>Comparative genomics of wheat-associated soil bacteria to identify genetic determinants of phenazine resistance.</title>
        <authorList>
            <person name="Mouncey N."/>
        </authorList>
    </citation>
    <scope>NUCLEOTIDE SEQUENCE [LARGE SCALE GENOMIC DNA]</scope>
    <source>
        <strain evidence="2 3">W4I9-1</strain>
    </source>
</reference>
<dbReference type="EMBL" id="JAUSXV010000001">
    <property type="protein sequence ID" value="MDQ0648660.1"/>
    <property type="molecule type" value="Genomic_DNA"/>
</dbReference>
<organism evidence="2 3">
    <name type="scientific">Microbacterium natoriense</name>
    <dbReference type="NCBI Taxonomy" id="284570"/>
    <lineage>
        <taxon>Bacteria</taxon>
        <taxon>Bacillati</taxon>
        <taxon>Actinomycetota</taxon>
        <taxon>Actinomycetes</taxon>
        <taxon>Micrococcales</taxon>
        <taxon>Microbacteriaceae</taxon>
        <taxon>Microbacterium</taxon>
    </lineage>
</organism>
<gene>
    <name evidence="2" type="ORF">QFZ53_002856</name>
</gene>
<evidence type="ECO:0008006" key="4">
    <source>
        <dbReference type="Google" id="ProtNLM"/>
    </source>
</evidence>
<dbReference type="AlphaFoldDB" id="A0AAW8EYV8"/>
<dbReference type="RefSeq" id="WP_307297554.1">
    <property type="nucleotide sequence ID" value="NZ_JAUSXV010000001.1"/>
</dbReference>
<comment type="caution">
    <text evidence="2">The sequence shown here is derived from an EMBL/GenBank/DDBJ whole genome shotgun (WGS) entry which is preliminary data.</text>
</comment>
<keyword evidence="1" id="KW-0812">Transmembrane</keyword>
<sequence>MRRDLRLLPLAGTVWAVALLCVFVPAAAVWAVGAGIVAAVAALAVWRRRGALTVVILASGAAVALSAALALPGRAEATAWGGRIVEATAEITSSASIGQDGRLWFDAQLTGIGSPGGVAHAAAPIRVGVDFGEGFDMGAGIRITGQAAQTDAGERSAIVVFASAAEVERTASGVFALAAELKGDFVSRSTALPEPGAGLLPGLAVGDTRAVTADLNDDMRASGLSHLTAVSGLPDE</sequence>
<accession>A0AAW8EYV8</accession>
<dbReference type="Proteomes" id="UP001244427">
    <property type="component" value="Unassembled WGS sequence"/>
</dbReference>
<protein>
    <recommendedName>
        <fullName evidence="4">DUF4131 domain-containing protein</fullName>
    </recommendedName>
</protein>
<evidence type="ECO:0000313" key="3">
    <source>
        <dbReference type="Proteomes" id="UP001244427"/>
    </source>
</evidence>
<feature type="transmembrane region" description="Helical" evidence="1">
    <location>
        <begin position="51"/>
        <end position="71"/>
    </location>
</feature>
<evidence type="ECO:0000313" key="2">
    <source>
        <dbReference type="EMBL" id="MDQ0648660.1"/>
    </source>
</evidence>
<evidence type="ECO:0000256" key="1">
    <source>
        <dbReference type="SAM" id="Phobius"/>
    </source>
</evidence>
<keyword evidence="1" id="KW-0472">Membrane</keyword>
<name>A0AAW8EYV8_9MICO</name>
<keyword evidence="3" id="KW-1185">Reference proteome</keyword>
<feature type="transmembrane region" description="Helical" evidence="1">
    <location>
        <begin position="12"/>
        <end position="45"/>
    </location>
</feature>
<keyword evidence="1" id="KW-1133">Transmembrane helix</keyword>
<proteinExistence type="predicted"/>